<evidence type="ECO:0000313" key="3">
    <source>
        <dbReference type="Proteomes" id="UP001362999"/>
    </source>
</evidence>
<gene>
    <name evidence="2" type="ORF">R3P38DRAFT_2801080</name>
</gene>
<dbReference type="EMBL" id="JAWWNJ010000104">
    <property type="protein sequence ID" value="KAK6993076.1"/>
    <property type="molecule type" value="Genomic_DNA"/>
</dbReference>
<evidence type="ECO:0000256" key="1">
    <source>
        <dbReference type="SAM" id="MobiDB-lite"/>
    </source>
</evidence>
<organism evidence="2 3">
    <name type="scientific">Favolaschia claudopus</name>
    <dbReference type="NCBI Taxonomy" id="2862362"/>
    <lineage>
        <taxon>Eukaryota</taxon>
        <taxon>Fungi</taxon>
        <taxon>Dikarya</taxon>
        <taxon>Basidiomycota</taxon>
        <taxon>Agaricomycotina</taxon>
        <taxon>Agaricomycetes</taxon>
        <taxon>Agaricomycetidae</taxon>
        <taxon>Agaricales</taxon>
        <taxon>Marasmiineae</taxon>
        <taxon>Mycenaceae</taxon>
        <taxon>Favolaschia</taxon>
    </lineage>
</organism>
<feature type="region of interest" description="Disordered" evidence="1">
    <location>
        <begin position="137"/>
        <end position="200"/>
    </location>
</feature>
<protein>
    <submittedName>
        <fullName evidence="2">Uncharacterized protein</fullName>
    </submittedName>
</protein>
<dbReference type="AlphaFoldDB" id="A0AAV9ZVV7"/>
<comment type="caution">
    <text evidence="2">The sequence shown here is derived from an EMBL/GenBank/DDBJ whole genome shotgun (WGS) entry which is preliminary data.</text>
</comment>
<dbReference type="Proteomes" id="UP001362999">
    <property type="component" value="Unassembled WGS sequence"/>
</dbReference>
<reference evidence="2 3" key="1">
    <citation type="journal article" date="2024" name="J Genomics">
        <title>Draft genome sequencing and assembly of Favolaschia claudopus CIRM-BRFM 2984 isolated from oak limbs.</title>
        <authorList>
            <person name="Navarro D."/>
            <person name="Drula E."/>
            <person name="Chaduli D."/>
            <person name="Cazenave R."/>
            <person name="Ahrendt S."/>
            <person name="Wang J."/>
            <person name="Lipzen A."/>
            <person name="Daum C."/>
            <person name="Barry K."/>
            <person name="Grigoriev I.V."/>
            <person name="Favel A."/>
            <person name="Rosso M.N."/>
            <person name="Martin F."/>
        </authorList>
    </citation>
    <scope>NUCLEOTIDE SEQUENCE [LARGE SCALE GENOMIC DNA]</scope>
    <source>
        <strain evidence="2 3">CIRM-BRFM 2984</strain>
    </source>
</reference>
<evidence type="ECO:0000313" key="2">
    <source>
        <dbReference type="EMBL" id="KAK6993076.1"/>
    </source>
</evidence>
<accession>A0AAV9ZVV7</accession>
<sequence>MGYELKKDERQLPEVVGYWLMVAHPSQRQCVYRGSKLFYLPGVSPSGTTDNSARLSTSILRVCVTRRSPVFTRLSGVAETLYLQLAPAELSQAGGDEAGSRHRLGSIAQWTRWLTAAARSAWPLDVRLGGSHSVHATGTPGIRQYEPSGGGTAVPKLNVDVRDEDTDRKTSAAPHSPPVEGNVEAGDDIGGGRGPPGCTTVDGWGAEKLLLVELVATPPEDAGQSMLLRYECAVVES</sequence>
<proteinExistence type="predicted"/>
<name>A0AAV9ZVV7_9AGAR</name>
<feature type="compositionally biased region" description="Basic and acidic residues" evidence="1">
    <location>
        <begin position="159"/>
        <end position="170"/>
    </location>
</feature>
<keyword evidence="3" id="KW-1185">Reference proteome</keyword>